<dbReference type="SUPFAM" id="SSF56112">
    <property type="entry name" value="Protein kinase-like (PK-like)"/>
    <property type="match status" value="1"/>
</dbReference>
<feature type="domain" description="Protein kinase" evidence="3">
    <location>
        <begin position="1"/>
        <end position="178"/>
    </location>
</feature>
<proteinExistence type="predicted"/>
<dbReference type="PANTHER" id="PTHR45621">
    <property type="entry name" value="OS01G0588500 PROTEIN-RELATED"/>
    <property type="match status" value="1"/>
</dbReference>
<dbReference type="Pfam" id="PF00069">
    <property type="entry name" value="Pkinase"/>
    <property type="match status" value="1"/>
</dbReference>
<dbReference type="GO" id="GO:0004672">
    <property type="term" value="F:protein kinase activity"/>
    <property type="evidence" value="ECO:0007669"/>
    <property type="project" value="InterPro"/>
</dbReference>
<dbReference type="EMBL" id="JAYWIO010000003">
    <property type="protein sequence ID" value="KAK7275504.1"/>
    <property type="molecule type" value="Genomic_DNA"/>
</dbReference>
<evidence type="ECO:0000313" key="4">
    <source>
        <dbReference type="EMBL" id="KAK7275504.1"/>
    </source>
</evidence>
<comment type="subcellular location">
    <subcellularLocation>
        <location evidence="1">Cell membrane</location>
    </subcellularLocation>
</comment>
<dbReference type="Proteomes" id="UP001372338">
    <property type="component" value="Unassembled WGS sequence"/>
</dbReference>
<dbReference type="InterPro" id="IPR001245">
    <property type="entry name" value="Ser-Thr/Tyr_kinase_cat_dom"/>
</dbReference>
<name>A0AAN9FFP9_CROPI</name>
<dbReference type="PROSITE" id="PS50011">
    <property type="entry name" value="PROTEIN_KINASE_DOM"/>
    <property type="match status" value="1"/>
</dbReference>
<sequence length="178" mass="20623">MLCLSKEWLAEVQLLGIIDHPNLVKLLGYCSVDRERGMQRLLVYGFMPNRSLEDHLFNPSLPHLSWKTRLQIMLGAAQGLRYLHEGLEFQDQGYAAPEYVKTGHLKVQSDIWSFGVVLYEILTGRRVLERKRPHGEQKLLEWVQNYPADSSRFSDHNLVTSPLCLHLQLLCLRQIICL</sequence>
<protein>
    <recommendedName>
        <fullName evidence="3">Protein kinase domain-containing protein</fullName>
    </recommendedName>
</protein>
<keyword evidence="2" id="KW-0472">Membrane</keyword>
<reference evidence="4 5" key="1">
    <citation type="submission" date="2024-01" db="EMBL/GenBank/DDBJ databases">
        <title>The genomes of 5 underutilized Papilionoideae crops provide insights into root nodulation and disease resistanc.</title>
        <authorList>
            <person name="Yuan L."/>
        </authorList>
    </citation>
    <scope>NUCLEOTIDE SEQUENCE [LARGE SCALE GENOMIC DNA]</scope>
    <source>
        <strain evidence="4">ZHUSHIDOU_FW_LH</strain>
        <tissue evidence="4">Leaf</tissue>
    </source>
</reference>
<gene>
    <name evidence="4" type="ORF">RIF29_16623</name>
</gene>
<dbReference type="Gene3D" id="1.10.510.10">
    <property type="entry name" value="Transferase(Phosphotransferase) domain 1"/>
    <property type="match status" value="2"/>
</dbReference>
<organism evidence="4 5">
    <name type="scientific">Crotalaria pallida</name>
    <name type="common">Smooth rattlebox</name>
    <name type="synonym">Crotalaria striata</name>
    <dbReference type="NCBI Taxonomy" id="3830"/>
    <lineage>
        <taxon>Eukaryota</taxon>
        <taxon>Viridiplantae</taxon>
        <taxon>Streptophyta</taxon>
        <taxon>Embryophyta</taxon>
        <taxon>Tracheophyta</taxon>
        <taxon>Spermatophyta</taxon>
        <taxon>Magnoliopsida</taxon>
        <taxon>eudicotyledons</taxon>
        <taxon>Gunneridae</taxon>
        <taxon>Pentapetalae</taxon>
        <taxon>rosids</taxon>
        <taxon>fabids</taxon>
        <taxon>Fabales</taxon>
        <taxon>Fabaceae</taxon>
        <taxon>Papilionoideae</taxon>
        <taxon>50 kb inversion clade</taxon>
        <taxon>genistoids sensu lato</taxon>
        <taxon>core genistoids</taxon>
        <taxon>Crotalarieae</taxon>
        <taxon>Crotalaria</taxon>
    </lineage>
</organism>
<accession>A0AAN9FFP9</accession>
<dbReference type="GO" id="GO:0005886">
    <property type="term" value="C:plasma membrane"/>
    <property type="evidence" value="ECO:0007669"/>
    <property type="project" value="UniProtKB-SubCell"/>
</dbReference>
<dbReference type="InterPro" id="IPR000719">
    <property type="entry name" value="Prot_kinase_dom"/>
</dbReference>
<dbReference type="GO" id="GO:0005524">
    <property type="term" value="F:ATP binding"/>
    <property type="evidence" value="ECO:0007669"/>
    <property type="project" value="InterPro"/>
</dbReference>
<dbReference type="AlphaFoldDB" id="A0AAN9FFP9"/>
<dbReference type="Pfam" id="PF07714">
    <property type="entry name" value="PK_Tyr_Ser-Thr"/>
    <property type="match status" value="1"/>
</dbReference>
<keyword evidence="2" id="KW-1003">Cell membrane</keyword>
<dbReference type="InterPro" id="IPR050823">
    <property type="entry name" value="Plant_Ser_Thr_Prot_Kinase"/>
</dbReference>
<evidence type="ECO:0000256" key="1">
    <source>
        <dbReference type="ARBA" id="ARBA00004236"/>
    </source>
</evidence>
<comment type="caution">
    <text evidence="4">The sequence shown here is derived from an EMBL/GenBank/DDBJ whole genome shotgun (WGS) entry which is preliminary data.</text>
</comment>
<dbReference type="InterPro" id="IPR011009">
    <property type="entry name" value="Kinase-like_dom_sf"/>
</dbReference>
<evidence type="ECO:0000259" key="3">
    <source>
        <dbReference type="PROSITE" id="PS50011"/>
    </source>
</evidence>
<evidence type="ECO:0000313" key="5">
    <source>
        <dbReference type="Proteomes" id="UP001372338"/>
    </source>
</evidence>
<keyword evidence="5" id="KW-1185">Reference proteome</keyword>
<evidence type="ECO:0000256" key="2">
    <source>
        <dbReference type="ARBA" id="ARBA00022475"/>
    </source>
</evidence>